<keyword evidence="1" id="KW-0732">Signal</keyword>
<evidence type="ECO:0000313" key="4">
    <source>
        <dbReference type="Proteomes" id="UP000633278"/>
    </source>
</evidence>
<gene>
    <name evidence="3" type="ORF">GCM10011416_15710</name>
</gene>
<reference evidence="3" key="2">
    <citation type="submission" date="2020-09" db="EMBL/GenBank/DDBJ databases">
        <authorList>
            <person name="Sun Q."/>
            <person name="Zhou Y."/>
        </authorList>
    </citation>
    <scope>NUCLEOTIDE SEQUENCE</scope>
    <source>
        <strain evidence="3">CGMCC 1.15763</strain>
    </source>
</reference>
<feature type="signal peptide" evidence="1">
    <location>
        <begin position="1"/>
        <end position="25"/>
    </location>
</feature>
<dbReference type="RefSeq" id="WP_188598771.1">
    <property type="nucleotide sequence ID" value="NZ_BMJW01000002.1"/>
</dbReference>
<evidence type="ECO:0000259" key="2">
    <source>
        <dbReference type="Pfam" id="PF19313"/>
    </source>
</evidence>
<keyword evidence="4" id="KW-1185">Reference proteome</keyword>
<dbReference type="CDD" id="cd09618">
    <property type="entry name" value="CBM9_like_2"/>
    <property type="match status" value="1"/>
</dbReference>
<dbReference type="InterPro" id="IPR045670">
    <property type="entry name" value="DUF5916"/>
</dbReference>
<evidence type="ECO:0000256" key="1">
    <source>
        <dbReference type="SAM" id="SignalP"/>
    </source>
</evidence>
<dbReference type="Proteomes" id="UP000633278">
    <property type="component" value="Unassembled WGS sequence"/>
</dbReference>
<organism evidence="3 4">
    <name type="scientific">Polaribacter pacificus</name>
    <dbReference type="NCBI Taxonomy" id="1775173"/>
    <lineage>
        <taxon>Bacteria</taxon>
        <taxon>Pseudomonadati</taxon>
        <taxon>Bacteroidota</taxon>
        <taxon>Flavobacteriia</taxon>
        <taxon>Flavobacteriales</taxon>
        <taxon>Flavobacteriaceae</taxon>
    </lineage>
</organism>
<evidence type="ECO:0000313" key="3">
    <source>
        <dbReference type="EMBL" id="GGG98430.1"/>
    </source>
</evidence>
<dbReference type="Pfam" id="PF19313">
    <property type="entry name" value="DUF5916"/>
    <property type="match status" value="1"/>
</dbReference>
<dbReference type="AlphaFoldDB" id="A0A917HZV3"/>
<dbReference type="EMBL" id="BMJW01000002">
    <property type="protein sequence ID" value="GGG98430.1"/>
    <property type="molecule type" value="Genomic_DNA"/>
</dbReference>
<proteinExistence type="predicted"/>
<feature type="chain" id="PRO_5036788590" description="DUF5916 domain-containing protein" evidence="1">
    <location>
        <begin position="26"/>
        <end position="729"/>
    </location>
</feature>
<accession>A0A917HZV3</accession>
<comment type="caution">
    <text evidence="3">The sequence shown here is derived from an EMBL/GenBank/DDBJ whole genome shotgun (WGS) entry which is preliminary data.</text>
</comment>
<dbReference type="SUPFAM" id="SSF49344">
    <property type="entry name" value="CBD9-like"/>
    <property type="match status" value="1"/>
</dbReference>
<dbReference type="Gene3D" id="2.60.40.1190">
    <property type="match status" value="1"/>
</dbReference>
<sequence>MMLIKQTLKNLVHYLLFFCFLSSVAQTSKINFVDTEIVVDGNFDEAVWSQIPEHTGFYNYLPTDIGLAKNQTVVKIFHNGTYLYLSAVYNDTTEKNQVSTLKRDVSIALSDAFVMVFDTQNQQQNGYLFAVNALGNQTDGLIGRNNEAYNLSFSWNAIWQSKVQVNGKKKHYEVAIPLKSLNFDKKNPVFGVQFYVRDIKNNSWTILKNVKRNYASLDLRFTEKFLVANLPNASTTKFSVTPSLTANYQNNVAKREEEFNLKPSLDIQYNLSSSLKLDATLNPDFSQIDVDQQVANLTRFAVNFPERRNFFLENADLFSNLGVAGVNPFYSRRIGAESPVSFGFKLSGNLTPNTRIGVLNAQTKNKKQVGIPSQNFGVFVAEHQLSKNFTATGFFINRQETSTDHNTNNDYNRVVGSNLAYKSNNNNWFGLLNLGKSFNDGLSNANGFYNAGLWFNKRGLRWNASIKKVEKNYLTDVGFVPRLYHFDAIANRTYREGYDEFASGIVYEKFYDKSKTLNSIRFLNYSNNSYFDDSGAITQSTHAVNSALFFKDLSSIYYVYTYNKVVLKYGFSPLSNGGVIEPESYGFGLLKIGYNSPSNQRFNYRLNLQKGSYYKGERMAFGAYLNYQLLPFANLELSYDVNKIDLKHLGKESFHLTRFTGEVFFNNRFNWTTYLQVNTQTDNFNINTRLQWEYKPLSYMYVVVSDNFNETLKRTNWGIAFKMNYRFDF</sequence>
<name>A0A917HZV3_9FLAO</name>
<reference evidence="3" key="1">
    <citation type="journal article" date="2014" name="Int. J. Syst. Evol. Microbiol.">
        <title>Complete genome sequence of Corynebacterium casei LMG S-19264T (=DSM 44701T), isolated from a smear-ripened cheese.</title>
        <authorList>
            <consortium name="US DOE Joint Genome Institute (JGI-PGF)"/>
            <person name="Walter F."/>
            <person name="Albersmeier A."/>
            <person name="Kalinowski J."/>
            <person name="Ruckert C."/>
        </authorList>
    </citation>
    <scope>NUCLEOTIDE SEQUENCE</scope>
    <source>
        <strain evidence="3">CGMCC 1.15763</strain>
    </source>
</reference>
<feature type="domain" description="DUF5916" evidence="2">
    <location>
        <begin position="236"/>
        <end position="338"/>
    </location>
</feature>
<protein>
    <recommendedName>
        <fullName evidence="2">DUF5916 domain-containing protein</fullName>
    </recommendedName>
</protein>